<sequence length="733" mass="80490">MEPLIVAVVILAVLLLGMVALFAKFYLKIDQGYALIVNTLRAEPEVTFTGRMVYPIIHRAELMDISLKTIEIDRSGNEGLICKDNIRADIKVKFFVRVNKTADDVLKVAQAIGCARASSQETLEELFSAKFSEALKTAGKALDFVDLYQARDRFRDEILRQIGDDLSGYVLEDAAIDYLEQTPIQKLDSNNILDAQGIKKITELTAVEHVRTNELRRNGEMQIKKKDVETQETMLELERQAADAQAKQSREIASVKAREEAETQKIQAEERTKAELARLQAEQQLAVQQENVLREKEVAENNRKRAVAIEEEKVTRARELEVVDREKEVTLQRIDKDRAVEVQKKAIADVVRERIVVERTVAEQEEAIKELRTVAEAERNKKATVVMAEGQAEEKLLLEVKAAEAQERRARHKAAEELTLADAKLKVAEREAEAKKREAEGLEAITAAPGFAQAKVAKVGAEAKLAQMEAEAAGKQKIGLSEVQVRTAEAEATLKAGQAEAQVVQAKMTAEAEGKGKLGLAEAQAVQAKLLAEAEGKEKLGLADVHVRAAESDALIKVGEAEARNIELRFQAEAKGLREKFDAMKAMSPDTRQHEEFRMALEKQHTETMKGIDAQTSIAREQAEVLGGALSKANIDIVGGEGDYFDRFVRALSIGKGIDGVIQNSRTLQVGLKDHLTGERDLVGDLKGLVGALGGASGELQNLTVANLLAKVAKDGTEPQKAALATLLNGLKN</sequence>
<dbReference type="InterPro" id="IPR027705">
    <property type="entry name" value="Flotillin_fam"/>
</dbReference>
<feature type="coiled-coil region" evidence="2">
    <location>
        <begin position="258"/>
        <end position="291"/>
    </location>
</feature>
<dbReference type="GO" id="GO:0012505">
    <property type="term" value="C:endomembrane system"/>
    <property type="evidence" value="ECO:0007669"/>
    <property type="project" value="UniProtKB-SubCell"/>
</dbReference>
<dbReference type="GO" id="GO:0005886">
    <property type="term" value="C:plasma membrane"/>
    <property type="evidence" value="ECO:0007669"/>
    <property type="project" value="TreeGrafter"/>
</dbReference>
<name>A0A931NHW6_9BURK</name>
<evidence type="ECO:0000256" key="2">
    <source>
        <dbReference type="SAM" id="Coils"/>
    </source>
</evidence>
<evidence type="ECO:0000313" key="4">
    <source>
        <dbReference type="Proteomes" id="UP000613266"/>
    </source>
</evidence>
<dbReference type="InterPro" id="IPR036013">
    <property type="entry name" value="Band_7/SPFH_dom_sf"/>
</dbReference>
<dbReference type="RefSeq" id="WP_198110628.1">
    <property type="nucleotide sequence ID" value="NZ_JAEDAK010000005.1"/>
</dbReference>
<reference evidence="3" key="1">
    <citation type="submission" date="2020-12" db="EMBL/GenBank/DDBJ databases">
        <title>The genome sequence of Inhella sp. 1Y17.</title>
        <authorList>
            <person name="Liu Y."/>
        </authorList>
    </citation>
    <scope>NUCLEOTIDE SEQUENCE</scope>
    <source>
        <strain evidence="3">1Y17</strain>
    </source>
</reference>
<comment type="caution">
    <text evidence="3">The sequence shown here is derived from an EMBL/GenBank/DDBJ whole genome shotgun (WGS) entry which is preliminary data.</text>
</comment>
<dbReference type="SUPFAM" id="SSF117892">
    <property type="entry name" value="Band 7/SPFH domain"/>
    <property type="match status" value="1"/>
</dbReference>
<gene>
    <name evidence="3" type="ORF">I7X39_08530</name>
</gene>
<dbReference type="EMBL" id="JAEDAK010000005">
    <property type="protein sequence ID" value="MBH9576950.1"/>
    <property type="molecule type" value="Genomic_DNA"/>
</dbReference>
<organism evidence="3 4">
    <name type="scientific">Inhella proteolytica</name>
    <dbReference type="NCBI Taxonomy" id="2795029"/>
    <lineage>
        <taxon>Bacteria</taxon>
        <taxon>Pseudomonadati</taxon>
        <taxon>Pseudomonadota</taxon>
        <taxon>Betaproteobacteria</taxon>
        <taxon>Burkholderiales</taxon>
        <taxon>Sphaerotilaceae</taxon>
        <taxon>Inhella</taxon>
    </lineage>
</organism>
<dbReference type="AlphaFoldDB" id="A0A931NHW6"/>
<protein>
    <recommendedName>
        <fullName evidence="5">Inner membrane protein YqiK</fullName>
    </recommendedName>
</protein>
<proteinExistence type="predicted"/>
<dbReference type="Proteomes" id="UP000613266">
    <property type="component" value="Unassembled WGS sequence"/>
</dbReference>
<dbReference type="PANTHER" id="PTHR13806">
    <property type="entry name" value="FLOTILLIN-RELATED"/>
    <property type="match status" value="1"/>
</dbReference>
<evidence type="ECO:0000313" key="3">
    <source>
        <dbReference type="EMBL" id="MBH9576950.1"/>
    </source>
</evidence>
<evidence type="ECO:0000256" key="1">
    <source>
        <dbReference type="ARBA" id="ARBA00004308"/>
    </source>
</evidence>
<dbReference type="PANTHER" id="PTHR13806:SF31">
    <property type="entry name" value="FLOTILLIN-LIKE PROTEIN 1-RELATED"/>
    <property type="match status" value="1"/>
</dbReference>
<dbReference type="Gene3D" id="3.30.479.30">
    <property type="entry name" value="Band 7 domain"/>
    <property type="match status" value="1"/>
</dbReference>
<feature type="coiled-coil region" evidence="2">
    <location>
        <begin position="361"/>
        <end position="471"/>
    </location>
</feature>
<keyword evidence="4" id="KW-1185">Reference proteome</keyword>
<keyword evidence="2" id="KW-0175">Coiled coil</keyword>
<comment type="subcellular location">
    <subcellularLocation>
        <location evidence="1">Endomembrane system</location>
    </subcellularLocation>
</comment>
<evidence type="ECO:0008006" key="5">
    <source>
        <dbReference type="Google" id="ProtNLM"/>
    </source>
</evidence>
<accession>A0A931NHW6</accession>